<organism evidence="1 2">
    <name type="scientific">Moraxella catarrhalis</name>
    <name type="common">Branhamella catarrhalis</name>
    <dbReference type="NCBI Taxonomy" id="480"/>
    <lineage>
        <taxon>Bacteria</taxon>
        <taxon>Pseudomonadati</taxon>
        <taxon>Pseudomonadota</taxon>
        <taxon>Gammaproteobacteria</taxon>
        <taxon>Moraxellales</taxon>
        <taxon>Moraxellaceae</taxon>
        <taxon>Moraxella</taxon>
    </lineage>
</organism>
<comment type="caution">
    <text evidence="1">The sequence shown here is derived from an EMBL/GenBank/DDBJ whole genome shotgun (WGS) entry which is preliminary data.</text>
</comment>
<gene>
    <name evidence="1" type="ORF">AO382_0729</name>
</gene>
<protein>
    <submittedName>
        <fullName evidence="1">Uncharacterized protein</fullName>
    </submittedName>
</protein>
<dbReference type="Proteomes" id="UP000078446">
    <property type="component" value="Unassembled WGS sequence"/>
</dbReference>
<evidence type="ECO:0000313" key="2">
    <source>
        <dbReference type="Proteomes" id="UP000078446"/>
    </source>
</evidence>
<dbReference type="AlphaFoldDB" id="A0A7Z1A4C3"/>
<dbReference type="Pfam" id="PF05141">
    <property type="entry name" value="DIT1_PvcA"/>
    <property type="match status" value="1"/>
</dbReference>
<evidence type="ECO:0000313" key="1">
    <source>
        <dbReference type="EMBL" id="OAV01454.1"/>
    </source>
</evidence>
<dbReference type="EMBL" id="LXHE01000005">
    <property type="protein sequence ID" value="OAV01454.1"/>
    <property type="molecule type" value="Genomic_DNA"/>
</dbReference>
<dbReference type="RefSeq" id="WP_404932964.1">
    <property type="nucleotide sequence ID" value="NZ_LXHE01000005.1"/>
</dbReference>
<dbReference type="InterPro" id="IPR007817">
    <property type="entry name" value="Isocyanide_synthase_DIT1"/>
</dbReference>
<proteinExistence type="predicted"/>
<name>A0A7Z1A4C3_MORCA</name>
<sequence length="265" mass="30830">MCNRAKRIEPTTVTFAEACSLHSLQNISQLFLEVTNIELRFQIIADSNFYVRPLGSDPIISSNYLDDLKEYLAQEKLASLYIHDMCDMAKHDIKKFEDSYMDMYEKLSVDSSYGLDNIEHRAWVSAMAGTITTRDIIAPYEDIVKTFRDNDFLNTFGKEVLRRTKRAFIDYRSLKYAMSQLSWEEKYFPNSIRATIHQKQQDILGLRIYPEYKKASKLLPYHGIAVLKTLDGNDCMLIQPEINVASQIGVKRYINNYNFSDFYIA</sequence>
<reference evidence="1 2" key="1">
    <citation type="journal article" date="2016" name="Genome Biol. Evol.">
        <title>Comparative Genomic Analyses of the Moraxella catarrhalis Serosensitive and Seroresistant Lineages Demonstrate Their Independent Evolution.</title>
        <authorList>
            <person name="Earl J.P."/>
            <person name="de Vries S.P."/>
            <person name="Ahmed A."/>
            <person name="Powell E."/>
            <person name="Schultz M.P."/>
            <person name="Hermans P.W."/>
            <person name="Hill D.J."/>
            <person name="Zhou Z."/>
            <person name="Constantinidou C.I."/>
            <person name="Hu F.Z."/>
            <person name="Bootsma H.J."/>
            <person name="Ehrlich G.D."/>
        </authorList>
    </citation>
    <scope>NUCLEOTIDE SEQUENCE [LARGE SCALE GENOMIC DNA]</scope>
    <source>
        <strain evidence="1 2">Z7574</strain>
    </source>
</reference>
<accession>A0A7Z1A4C3</accession>